<dbReference type="Proteomes" id="UP000258707">
    <property type="component" value="Chromosome"/>
</dbReference>
<evidence type="ECO:0000256" key="2">
    <source>
        <dbReference type="ARBA" id="ARBA00007412"/>
    </source>
</evidence>
<sequence>MSPIRVVWGSASAPTAMASYDAALARAGIENYNLVSVSSVIPADVDVEAVGTAPDLGPAGERLTVVESRATTAGPGRVSAALAWSQAADDGPGLFYEVAGETGREDVERRVREGLSAGQELRDWAFTDPHVAVESSQAESGSYTTALVAAVYGKSEPIL</sequence>
<name>A0A346PLU0_9EURY</name>
<evidence type="ECO:0000256" key="3">
    <source>
        <dbReference type="ARBA" id="ARBA00012426"/>
    </source>
</evidence>
<evidence type="ECO:0000256" key="1">
    <source>
        <dbReference type="ARBA" id="ARBA00001928"/>
    </source>
</evidence>
<keyword evidence="6" id="KW-0670">Pyruvate</keyword>
<organism evidence="9 10">
    <name type="scientific">Natrarchaeobaculum sulfurireducens</name>
    <dbReference type="NCBI Taxonomy" id="2044521"/>
    <lineage>
        <taxon>Archaea</taxon>
        <taxon>Methanobacteriati</taxon>
        <taxon>Methanobacteriota</taxon>
        <taxon>Stenosarchaea group</taxon>
        <taxon>Halobacteria</taxon>
        <taxon>Halobacteriales</taxon>
        <taxon>Natrialbaceae</taxon>
        <taxon>Natrarchaeobaculum</taxon>
    </lineage>
</organism>
<dbReference type="GeneID" id="37640945"/>
<dbReference type="SUPFAM" id="SSF56271">
    <property type="entry name" value="Pyruvoyl-dependent histidine and arginine decarboxylases"/>
    <property type="match status" value="1"/>
</dbReference>
<evidence type="ECO:0000256" key="6">
    <source>
        <dbReference type="ARBA" id="ARBA00023317"/>
    </source>
</evidence>
<evidence type="ECO:0000256" key="5">
    <source>
        <dbReference type="ARBA" id="ARBA00023239"/>
    </source>
</evidence>
<dbReference type="PANTHER" id="PTHR40438">
    <property type="entry name" value="PYRUVOYL-DEPENDENT ARGININE DECARBOXYLASE"/>
    <property type="match status" value="1"/>
</dbReference>
<dbReference type="PIRSF" id="PIRSF005216">
    <property type="entry name" value="Pyruvoyl-dep_arg_deCO2ase"/>
    <property type="match status" value="1"/>
</dbReference>
<dbReference type="Proteomes" id="UP000258613">
    <property type="component" value="Chromosome"/>
</dbReference>
<dbReference type="PANTHER" id="PTHR40438:SF1">
    <property type="entry name" value="PYRUVOYL-DEPENDENT ARGININE DECARBOXYLASE"/>
    <property type="match status" value="1"/>
</dbReference>
<evidence type="ECO:0000256" key="7">
    <source>
        <dbReference type="ARBA" id="ARBA00049309"/>
    </source>
</evidence>
<comment type="similarity">
    <text evidence="2">Belongs to the PdaD family.</text>
</comment>
<evidence type="ECO:0000313" key="9">
    <source>
        <dbReference type="EMBL" id="AXR80485.1"/>
    </source>
</evidence>
<keyword evidence="4" id="KW-0210">Decarboxylase</keyword>
<accession>A0A346PBC0</accession>
<gene>
    <name evidence="8" type="ORF">AArc1_0471</name>
    <name evidence="9" type="ORF">AArcMg_0462</name>
</gene>
<dbReference type="InterPro" id="IPR016105">
    <property type="entry name" value="Pyr-dep_his/arg-deCO2ase_sand"/>
</dbReference>
<reference evidence="10" key="2">
    <citation type="submission" date="2018-02" db="EMBL/GenBank/DDBJ databases">
        <title>Phenotypic and genomic properties of facultatively anaerobic sulfur-reducing natronoarchaea from hypersaline soda lakes.</title>
        <authorList>
            <person name="Sorokin D.Y."/>
            <person name="Kublanov I.V."/>
            <person name="Roman P."/>
            <person name="Sinninghe Damste J.S."/>
            <person name="Golyshin P.N."/>
            <person name="Rojo D."/>
            <person name="Ciordia S."/>
            <person name="Mena M.D.C."/>
            <person name="Ferrer M."/>
            <person name="Messina E."/>
            <person name="Smedile F."/>
            <person name="La Spada G."/>
            <person name="La Cono V."/>
            <person name="Yakimov M.M."/>
        </authorList>
    </citation>
    <scope>NUCLEOTIDE SEQUENCE [LARGE SCALE GENOMIC DNA]</scope>
    <source>
        <strain evidence="10">AArc-Mg</strain>
    </source>
</reference>
<reference evidence="9" key="3">
    <citation type="journal article" date="2019" name="Int. J. Syst. Evol. Microbiol.">
        <title>Natronolimnobius sulfurireducens sp. nov. and Halalkaliarchaeum desulfuricum gen. nov., sp. nov., the first sulfur-respiring alkaliphilic haloarchaea from hypersaline alkaline lakes.</title>
        <authorList>
            <person name="Sorokin D.Y."/>
            <person name="Yakimov M."/>
            <person name="Messina E."/>
            <person name="Merkel A.Y."/>
            <person name="Bale N.J."/>
            <person name="Sinninghe Damste J.S."/>
        </authorList>
    </citation>
    <scope>NUCLEOTIDE SEQUENCE</scope>
    <source>
        <strain evidence="9">AArc-Mg</strain>
        <strain evidence="8">AArc1</strain>
    </source>
</reference>
<comment type="catalytic activity">
    <reaction evidence="7">
        <text>L-arginine + H(+) = agmatine + CO2</text>
        <dbReference type="Rhea" id="RHEA:17641"/>
        <dbReference type="ChEBI" id="CHEBI:15378"/>
        <dbReference type="ChEBI" id="CHEBI:16526"/>
        <dbReference type="ChEBI" id="CHEBI:32682"/>
        <dbReference type="ChEBI" id="CHEBI:58145"/>
        <dbReference type="EC" id="4.1.1.19"/>
    </reaction>
</comment>
<reference evidence="11" key="1">
    <citation type="submission" date="2017-10" db="EMBL/GenBank/DDBJ databases">
        <title>Phenotypic and genomic properties of facultatively anaerobic sulfur-reducing natronoarchaea from hypersaline soda lakes.</title>
        <authorList>
            <person name="Sorokin D.Y."/>
            <person name="Kublanov I.V."/>
            <person name="Roman P."/>
            <person name="Sinninghe Damste J.S."/>
            <person name="Golyshin P.N."/>
            <person name="Rojo D."/>
            <person name="Ciordia S."/>
            <person name="Mena Md.C."/>
            <person name="Ferrer M."/>
            <person name="Messina E."/>
            <person name="Smedile F."/>
            <person name="La Spada G."/>
            <person name="La Cono V."/>
            <person name="Yakimov M.M."/>
        </authorList>
    </citation>
    <scope>NUCLEOTIDE SEQUENCE [LARGE SCALE GENOMIC DNA]</scope>
    <source>
        <strain evidence="11">AArc1</strain>
    </source>
</reference>
<dbReference type="EMBL" id="CP027033">
    <property type="protein sequence ID" value="AXR80485.1"/>
    <property type="molecule type" value="Genomic_DNA"/>
</dbReference>
<dbReference type="SFLD" id="SFLDS00055">
    <property type="entry name" value="Pyruvoyl-Dependent_Histidine/A"/>
    <property type="match status" value="1"/>
</dbReference>
<dbReference type="EMBL" id="CP024047">
    <property type="protein sequence ID" value="AXR76815.1"/>
    <property type="molecule type" value="Genomic_DNA"/>
</dbReference>
<proteinExistence type="inferred from homology"/>
<evidence type="ECO:0000313" key="11">
    <source>
        <dbReference type="Proteomes" id="UP000258707"/>
    </source>
</evidence>
<dbReference type="InterPro" id="IPR002724">
    <property type="entry name" value="Pyruvoyl-dep_arg_deCO2ase"/>
</dbReference>
<evidence type="ECO:0000313" key="8">
    <source>
        <dbReference type="EMBL" id="AXR76815.1"/>
    </source>
</evidence>
<dbReference type="GO" id="GO:0006527">
    <property type="term" value="P:L-arginine catabolic process"/>
    <property type="evidence" value="ECO:0007669"/>
    <property type="project" value="InterPro"/>
</dbReference>
<keyword evidence="10" id="KW-1185">Reference proteome</keyword>
<dbReference type="Pfam" id="PF01862">
    <property type="entry name" value="PvlArgDC"/>
    <property type="match status" value="1"/>
</dbReference>
<dbReference type="AlphaFoldDB" id="A0A346PLU0"/>
<dbReference type="KEGG" id="nag:AArcMg_0462"/>
<dbReference type="RefSeq" id="WP_117362939.1">
    <property type="nucleotide sequence ID" value="NZ_CP024047.1"/>
</dbReference>
<keyword evidence="5 9" id="KW-0456">Lyase</keyword>
<dbReference type="EC" id="4.1.1.19" evidence="3"/>
<dbReference type="SFLD" id="SFLDG01170">
    <property type="entry name" value="Pyruvoyl-dependent_arginine_de"/>
    <property type="match status" value="1"/>
</dbReference>
<dbReference type="OrthoDB" id="30748at2157"/>
<dbReference type="Gene3D" id="3.50.20.10">
    <property type="entry name" value="Pyruvoyl-Dependent Histidine Decarboxylase, subunit B"/>
    <property type="match status" value="1"/>
</dbReference>
<accession>A0A346PLU0</accession>
<dbReference type="KEGG" id="nan:AArc1_0471"/>
<comment type="cofactor">
    <cofactor evidence="1">
        <name>pyruvate</name>
        <dbReference type="ChEBI" id="CHEBI:15361"/>
    </cofactor>
</comment>
<dbReference type="GO" id="GO:0008792">
    <property type="term" value="F:arginine decarboxylase activity"/>
    <property type="evidence" value="ECO:0007669"/>
    <property type="project" value="UniProtKB-EC"/>
</dbReference>
<evidence type="ECO:0000256" key="4">
    <source>
        <dbReference type="ARBA" id="ARBA00022793"/>
    </source>
</evidence>
<protein>
    <recommendedName>
        <fullName evidence="3">arginine decarboxylase</fullName>
        <ecNumber evidence="3">4.1.1.19</ecNumber>
    </recommendedName>
</protein>
<dbReference type="InterPro" id="IPR016104">
    <property type="entry name" value="Pyr-dep_his/arg-deCO2ase"/>
</dbReference>
<evidence type="ECO:0000313" key="10">
    <source>
        <dbReference type="Proteomes" id="UP000258613"/>
    </source>
</evidence>